<proteinExistence type="predicted"/>
<evidence type="ECO:0000313" key="2">
    <source>
        <dbReference type="Proteomes" id="UP000268684"/>
    </source>
</evidence>
<reference evidence="1 2" key="1">
    <citation type="submission" date="2017-11" db="EMBL/GenBank/DDBJ databases">
        <authorList>
            <person name="Seth-Smith MB H."/>
        </authorList>
    </citation>
    <scope>NUCLEOTIDE SEQUENCE [LARGE SCALE GENOMIC DNA]</scope>
    <source>
        <strain evidence="1">E</strain>
    </source>
</reference>
<accession>A0AAJ5T7M5</accession>
<organism evidence="1 2">
    <name type="scientific">Burkholderia stabilis</name>
    <dbReference type="NCBI Taxonomy" id="95485"/>
    <lineage>
        <taxon>Bacteria</taxon>
        <taxon>Pseudomonadati</taxon>
        <taxon>Pseudomonadota</taxon>
        <taxon>Betaproteobacteria</taxon>
        <taxon>Burkholderiales</taxon>
        <taxon>Burkholderiaceae</taxon>
        <taxon>Burkholderia</taxon>
        <taxon>Burkholderia cepacia complex</taxon>
    </lineage>
</organism>
<dbReference type="AlphaFoldDB" id="A0AAJ5T7M5"/>
<sequence>MLARAPRDDETDSEAVTLGEGYIAVTPPTFERTYDNALARLRSSLG</sequence>
<evidence type="ECO:0000313" key="1">
    <source>
        <dbReference type="EMBL" id="VBB15664.1"/>
    </source>
</evidence>
<protein>
    <submittedName>
        <fullName evidence="1">Uncharacterized protein</fullName>
    </submittedName>
</protein>
<gene>
    <name evidence="1" type="ORF">BSTAB16_5861</name>
</gene>
<name>A0AAJ5T7M5_9BURK</name>
<dbReference type="EMBL" id="LR025743">
    <property type="protein sequence ID" value="VBB15664.1"/>
    <property type="molecule type" value="Genomic_DNA"/>
</dbReference>
<dbReference type="Proteomes" id="UP000268684">
    <property type="component" value="Chromosome II"/>
</dbReference>
<keyword evidence="2" id="KW-1185">Reference proteome</keyword>